<reference evidence="1" key="1">
    <citation type="submission" date="2019-02" db="EMBL/GenBank/DDBJ databases">
        <authorList>
            <person name="Gruber-Vodicka R. H."/>
            <person name="Seah K. B. B."/>
        </authorList>
    </citation>
    <scope>NUCLEOTIDE SEQUENCE</scope>
    <source>
        <strain evidence="1">BECK_DK161</strain>
    </source>
</reference>
<dbReference type="EMBL" id="CAADEY010000087">
    <property type="protein sequence ID" value="VFJ61203.1"/>
    <property type="molecule type" value="Genomic_DNA"/>
</dbReference>
<dbReference type="AlphaFoldDB" id="A0A450T3T0"/>
<gene>
    <name evidence="1" type="ORF">BECKDK2373C_GA0170839_10879</name>
</gene>
<protein>
    <submittedName>
        <fullName evidence="1">Uncharacterized protein</fullName>
    </submittedName>
</protein>
<organism evidence="1">
    <name type="scientific">Candidatus Kentrum sp. DK</name>
    <dbReference type="NCBI Taxonomy" id="2126562"/>
    <lineage>
        <taxon>Bacteria</taxon>
        <taxon>Pseudomonadati</taxon>
        <taxon>Pseudomonadota</taxon>
        <taxon>Gammaproteobacteria</taxon>
        <taxon>Candidatus Kentrum</taxon>
    </lineage>
</organism>
<evidence type="ECO:0000313" key="1">
    <source>
        <dbReference type="EMBL" id="VFJ61203.1"/>
    </source>
</evidence>
<accession>A0A450T3T0</accession>
<sequence>MRFAPLTSILLFFTTSPTPHCSVRLRRPCWRRRPETLGTSFRVLGTGDGVFGTSFEVSGTSFQVFGAGDGISGTSFRVFGTSFEVFGASAGGLVPALDPWERVTRPREPVPKPWELVTEPPERVPRPWALVTESWTRVTEFRERVPGSWELVSKTREMARERDSVCGYHSETRWKYPGQGRNTLPRRTGIPADFLPQGGYVI</sequence>
<name>A0A450T3T0_9GAMM</name>
<proteinExistence type="predicted"/>